<reference evidence="2 3" key="1">
    <citation type="journal article" date="2021" name="BMC Genomics">
        <title>Datura genome reveals duplications of psychoactive alkaloid biosynthetic genes and high mutation rate following tissue culture.</title>
        <authorList>
            <person name="Rajewski A."/>
            <person name="Carter-House D."/>
            <person name="Stajich J."/>
            <person name="Litt A."/>
        </authorList>
    </citation>
    <scope>NUCLEOTIDE SEQUENCE [LARGE SCALE GENOMIC DNA]</scope>
    <source>
        <strain evidence="2">AR-01</strain>
    </source>
</reference>
<keyword evidence="3" id="KW-1185">Reference proteome</keyword>
<dbReference type="EMBL" id="JACEIK010000019">
    <property type="protein sequence ID" value="MCD7446703.1"/>
    <property type="molecule type" value="Genomic_DNA"/>
</dbReference>
<dbReference type="Proteomes" id="UP000823775">
    <property type="component" value="Unassembled WGS sequence"/>
</dbReference>
<organism evidence="2 3">
    <name type="scientific">Datura stramonium</name>
    <name type="common">Jimsonweed</name>
    <name type="synonym">Common thornapple</name>
    <dbReference type="NCBI Taxonomy" id="4076"/>
    <lineage>
        <taxon>Eukaryota</taxon>
        <taxon>Viridiplantae</taxon>
        <taxon>Streptophyta</taxon>
        <taxon>Embryophyta</taxon>
        <taxon>Tracheophyta</taxon>
        <taxon>Spermatophyta</taxon>
        <taxon>Magnoliopsida</taxon>
        <taxon>eudicotyledons</taxon>
        <taxon>Gunneridae</taxon>
        <taxon>Pentapetalae</taxon>
        <taxon>asterids</taxon>
        <taxon>lamiids</taxon>
        <taxon>Solanales</taxon>
        <taxon>Solanaceae</taxon>
        <taxon>Solanoideae</taxon>
        <taxon>Datureae</taxon>
        <taxon>Datura</taxon>
    </lineage>
</organism>
<proteinExistence type="predicted"/>
<gene>
    <name evidence="2" type="ORF">HAX54_014474</name>
</gene>
<feature type="compositionally biased region" description="Polar residues" evidence="1">
    <location>
        <begin position="132"/>
        <end position="142"/>
    </location>
</feature>
<protein>
    <submittedName>
        <fullName evidence="2">Uncharacterized protein</fullName>
    </submittedName>
</protein>
<comment type="caution">
    <text evidence="2">The sequence shown here is derived from an EMBL/GenBank/DDBJ whole genome shotgun (WGS) entry which is preliminary data.</text>
</comment>
<sequence>MKLQIKPPEIYKGKSAAFFTPQEEEKLAKDCHTEDVCIAYGKKDPNGTFTSNAVQNIASSSNHPTDVLKSQKDGAKVSLGDVVTTGKLKNVVNVNNAKPVDISIPKEACSGSMLAGKSMQKEVNESYANISIPNRSQAPQTNCKRKQHENQQNFFFHKNYRHKNSLSR</sequence>
<accession>A0ABS8RIQ8</accession>
<name>A0ABS8RIQ8_DATST</name>
<evidence type="ECO:0000256" key="1">
    <source>
        <dbReference type="SAM" id="MobiDB-lite"/>
    </source>
</evidence>
<evidence type="ECO:0000313" key="3">
    <source>
        <dbReference type="Proteomes" id="UP000823775"/>
    </source>
</evidence>
<evidence type="ECO:0000313" key="2">
    <source>
        <dbReference type="EMBL" id="MCD7446703.1"/>
    </source>
</evidence>
<feature type="region of interest" description="Disordered" evidence="1">
    <location>
        <begin position="132"/>
        <end position="151"/>
    </location>
</feature>